<dbReference type="Pfam" id="PF12833">
    <property type="entry name" value="HTH_18"/>
    <property type="match status" value="1"/>
</dbReference>
<evidence type="ECO:0000313" key="5">
    <source>
        <dbReference type="EMBL" id="TNC20798.1"/>
    </source>
</evidence>
<dbReference type="Gene3D" id="1.10.10.60">
    <property type="entry name" value="Homeodomain-like"/>
    <property type="match status" value="2"/>
</dbReference>
<feature type="domain" description="HTH araC/xylS-type" evidence="4">
    <location>
        <begin position="6"/>
        <end position="104"/>
    </location>
</feature>
<dbReference type="RefSeq" id="WP_139100177.1">
    <property type="nucleotide sequence ID" value="NZ_VDFW01000040.1"/>
</dbReference>
<reference evidence="5 6" key="1">
    <citation type="submission" date="2019-06" db="EMBL/GenBank/DDBJ databases">
        <title>Amycolatopsis alkalitolerans sp. nov., isolated from Gastrodia elata Blume.</title>
        <authorList>
            <person name="Narsing Rao M.P."/>
            <person name="Li W.J."/>
        </authorList>
    </citation>
    <scope>NUCLEOTIDE SEQUENCE [LARGE SCALE GENOMIC DNA]</scope>
    <source>
        <strain evidence="5 6">SYSUP0005</strain>
    </source>
</reference>
<dbReference type="PROSITE" id="PS01124">
    <property type="entry name" value="HTH_ARAC_FAMILY_2"/>
    <property type="match status" value="1"/>
</dbReference>
<dbReference type="GO" id="GO:0043565">
    <property type="term" value="F:sequence-specific DNA binding"/>
    <property type="evidence" value="ECO:0007669"/>
    <property type="project" value="InterPro"/>
</dbReference>
<dbReference type="EMBL" id="VDFW01000040">
    <property type="protein sequence ID" value="TNC20798.1"/>
    <property type="molecule type" value="Genomic_DNA"/>
</dbReference>
<organism evidence="5 6">
    <name type="scientific">Amycolatopsis alkalitolerans</name>
    <dbReference type="NCBI Taxonomy" id="2547244"/>
    <lineage>
        <taxon>Bacteria</taxon>
        <taxon>Bacillati</taxon>
        <taxon>Actinomycetota</taxon>
        <taxon>Actinomycetes</taxon>
        <taxon>Pseudonocardiales</taxon>
        <taxon>Pseudonocardiaceae</taxon>
        <taxon>Amycolatopsis</taxon>
    </lineage>
</organism>
<dbReference type="OrthoDB" id="9816011at2"/>
<evidence type="ECO:0000313" key="6">
    <source>
        <dbReference type="Proteomes" id="UP000305546"/>
    </source>
</evidence>
<comment type="caution">
    <text evidence="5">The sequence shown here is derived from an EMBL/GenBank/DDBJ whole genome shotgun (WGS) entry which is preliminary data.</text>
</comment>
<sequence length="257" mass="27513">MREVVVEAARFLARHCEDPITLCDVADHVGYSPFHLSRAFERQVGQPPGQFLAAHRFQHAKRLLLSTDERVIDVCHAVGFTSVGTFTARFTAVVGQSPARFRQLPELLAQAPPRPVIVPGRDRDGGVVTGKARLSAAAEAAIGVAAVYVGLFPRRMARGRPVSGTLLGETGNFLLVDVPPGRYWVLATALPAHARAEDQLVPGRGVAGAAAEPVHITPRTPVHHREVWLDVAPEWDAPVLIAVPPLASSLTLAVPSA</sequence>
<protein>
    <submittedName>
        <fullName evidence="5">Helix-turn-helix transcriptional regulator</fullName>
    </submittedName>
</protein>
<keyword evidence="2" id="KW-0238">DNA-binding</keyword>
<dbReference type="AlphaFoldDB" id="A0A5C4LW67"/>
<evidence type="ECO:0000256" key="1">
    <source>
        <dbReference type="ARBA" id="ARBA00023015"/>
    </source>
</evidence>
<accession>A0A5C4LW67</accession>
<dbReference type="GO" id="GO:0003700">
    <property type="term" value="F:DNA-binding transcription factor activity"/>
    <property type="evidence" value="ECO:0007669"/>
    <property type="project" value="InterPro"/>
</dbReference>
<evidence type="ECO:0000259" key="4">
    <source>
        <dbReference type="PROSITE" id="PS01124"/>
    </source>
</evidence>
<evidence type="ECO:0000256" key="2">
    <source>
        <dbReference type="ARBA" id="ARBA00023125"/>
    </source>
</evidence>
<name>A0A5C4LW67_9PSEU</name>
<gene>
    <name evidence="5" type="ORF">FG385_30030</name>
</gene>
<dbReference type="InterPro" id="IPR009057">
    <property type="entry name" value="Homeodomain-like_sf"/>
</dbReference>
<keyword evidence="6" id="KW-1185">Reference proteome</keyword>
<dbReference type="InterPro" id="IPR018060">
    <property type="entry name" value="HTH_AraC"/>
</dbReference>
<dbReference type="InterPro" id="IPR050204">
    <property type="entry name" value="AraC_XylS_family_regulators"/>
</dbReference>
<dbReference type="PANTHER" id="PTHR46796">
    <property type="entry name" value="HTH-TYPE TRANSCRIPTIONAL ACTIVATOR RHAS-RELATED"/>
    <property type="match status" value="1"/>
</dbReference>
<dbReference type="SMART" id="SM00342">
    <property type="entry name" value="HTH_ARAC"/>
    <property type="match status" value="1"/>
</dbReference>
<proteinExistence type="predicted"/>
<dbReference type="Proteomes" id="UP000305546">
    <property type="component" value="Unassembled WGS sequence"/>
</dbReference>
<keyword evidence="3" id="KW-0804">Transcription</keyword>
<dbReference type="SUPFAM" id="SSF46689">
    <property type="entry name" value="Homeodomain-like"/>
    <property type="match status" value="2"/>
</dbReference>
<evidence type="ECO:0000256" key="3">
    <source>
        <dbReference type="ARBA" id="ARBA00023163"/>
    </source>
</evidence>
<keyword evidence="1" id="KW-0805">Transcription regulation</keyword>